<sequence>MLQENENTNVINENFIKFHQQATNSTSMVMHVTYKQLVEGAI</sequence>
<evidence type="ECO:0000313" key="1">
    <source>
        <dbReference type="EMBL" id="QOI90303.1"/>
    </source>
</evidence>
<protein>
    <submittedName>
        <fullName evidence="1">Uncharacterized protein</fullName>
    </submittedName>
</protein>
<accession>A0A7M3UNN2</accession>
<name>A0A7M3UNN2_9VIRU</name>
<keyword evidence="2" id="KW-1185">Reference proteome</keyword>
<gene>
    <name evidence="1" type="ORF">HWQ62_00166</name>
</gene>
<organism evidence="1 2">
    <name type="scientific">Pyramimonas orientalis virus 01B</name>
    <dbReference type="NCBI Taxonomy" id="3134525"/>
    <lineage>
        <taxon>Viruses</taxon>
        <taxon>Varidnaviria</taxon>
        <taxon>Bamfordvirae</taxon>
        <taxon>Nucleocytoviricota</taxon>
        <taxon>Megaviricetes</taxon>
        <taxon>Imitervirales</taxon>
        <taxon>Allomimiviridae</taxon>
        <taxon>Heliosvirus</taxon>
        <taxon>Heliosvirus raunefjordenense</taxon>
    </lineage>
</organism>
<evidence type="ECO:0000313" key="2">
    <source>
        <dbReference type="Proteomes" id="UP001162120"/>
    </source>
</evidence>
<reference evidence="1" key="1">
    <citation type="submission" date="2020-06" db="EMBL/GenBank/DDBJ databases">
        <title>Lateral gene transfer of anion-conducting channel rhodopsins between green algae and giant viruses.</title>
        <authorList>
            <person name="Rozenberg A."/>
            <person name="Oppermann J."/>
            <person name="Wietek J."/>
            <person name="Fernandez Lahore R.G."/>
            <person name="Sandaa R.-A."/>
            <person name="Bratbak G."/>
            <person name="Hegemann P."/>
            <person name="Beja O."/>
        </authorList>
    </citation>
    <scope>NUCLEOTIDE SEQUENCE</scope>
    <source>
        <strain evidence="1">01B</strain>
    </source>
</reference>
<proteinExistence type="predicted"/>
<dbReference type="EMBL" id="MT663534">
    <property type="protein sequence ID" value="QOI90303.1"/>
    <property type="molecule type" value="Genomic_DNA"/>
</dbReference>
<dbReference type="Proteomes" id="UP001162120">
    <property type="component" value="Segment"/>
</dbReference>